<keyword evidence="1" id="KW-0472">Membrane</keyword>
<dbReference type="Proteomes" id="UP000427886">
    <property type="component" value="Chromosome"/>
</dbReference>
<dbReference type="Gene3D" id="3.30.310.160">
    <property type="entry name" value="YycH protein, domain 2"/>
    <property type="match status" value="1"/>
</dbReference>
<accession>A0AB37D6Y6</accession>
<dbReference type="Pfam" id="PF07435">
    <property type="entry name" value="YycH"/>
    <property type="match status" value="1"/>
</dbReference>
<evidence type="ECO:0000256" key="1">
    <source>
        <dbReference type="SAM" id="Phobius"/>
    </source>
</evidence>
<organism evidence="3 4">
    <name type="scientific">Tetragenococcus halophilus</name>
    <name type="common">Pediococcus halophilus</name>
    <dbReference type="NCBI Taxonomy" id="51669"/>
    <lineage>
        <taxon>Bacteria</taxon>
        <taxon>Bacillati</taxon>
        <taxon>Bacillota</taxon>
        <taxon>Bacilli</taxon>
        <taxon>Lactobacillales</taxon>
        <taxon>Enterococcaceae</taxon>
        <taxon>Tetragenococcus</taxon>
    </lineage>
</organism>
<protein>
    <recommendedName>
        <fullName evidence="2">Regulatory protein YycH domain-containing protein</fullName>
    </recommendedName>
</protein>
<gene>
    <name evidence="3" type="ORF">GLW17_11500</name>
</gene>
<evidence type="ECO:0000313" key="4">
    <source>
        <dbReference type="Proteomes" id="UP000427886"/>
    </source>
</evidence>
<evidence type="ECO:0000313" key="3">
    <source>
        <dbReference type="EMBL" id="QGP77359.1"/>
    </source>
</evidence>
<reference evidence="3 4" key="1">
    <citation type="submission" date="2019-11" db="EMBL/GenBank/DDBJ databases">
        <authorList>
            <person name="Kim E."/>
            <person name="Lee J."/>
            <person name="Jeon K."/>
            <person name="Lee Y."/>
        </authorList>
    </citation>
    <scope>NUCLEOTIDE SEQUENCE [LARGE SCALE GENOMIC DNA]</scope>
    <source>
        <strain evidence="3 4">YJ1</strain>
    </source>
</reference>
<feature type="transmembrane region" description="Helical" evidence="1">
    <location>
        <begin position="7"/>
        <end position="27"/>
    </location>
</feature>
<dbReference type="KEGG" id="tey:GLW17_11500"/>
<dbReference type="InterPro" id="IPR009996">
    <property type="entry name" value="YycH"/>
</dbReference>
<name>A0AB37D6Y6_TETHA</name>
<evidence type="ECO:0000259" key="2">
    <source>
        <dbReference type="Pfam" id="PF07435"/>
    </source>
</evidence>
<dbReference type="InterPro" id="IPR042274">
    <property type="entry name" value="YycH/YycI_2"/>
</dbReference>
<dbReference type="AlphaFoldDB" id="A0AB37D6Y6"/>
<feature type="domain" description="Regulatory protein YycH" evidence="2">
    <location>
        <begin position="12"/>
        <end position="429"/>
    </location>
</feature>
<sequence length="440" mass="51058">MKFSKYFLWIGLALMIILSFYLSYLIWANPTIEGQTLVEETEESHARDEEEEEEDYIAAEDVFLPIKAVYKTDDQIQASNTESLLEDLQTDISQASFNSLNVQNYDSTEQLVQQTRMSDGVEMDYTSSFPLEKYIDFFNLELANEGNEEINSLTFQLIQIDFTEEKIRFINKDEQLSAEADIQSSLDGIKNILNEDSVDWYDVVQDERLDYFEYFNDQPVKLKKFSYIASSRPYTVFRDSFFTNPDNLRSNDDTDNLNIYDGSESMIIEPDNQKVDFQGNTSEEEEFDPYTDSYQYIRKLGTNYGSIRFLDSMQNTLDYRIFVEGFPVFSDTEEGKFSVEFSDTSQEGQRSVEIQANLNMIQVPIPSDSEVEVPSGKEVLEDLYYTGADPEKLHSLVVGYSWENIENTGVVDLEPAWYVQYGNSWHKSEDLMQQLQESEE</sequence>
<proteinExistence type="predicted"/>
<keyword evidence="1" id="KW-0812">Transmembrane</keyword>
<keyword evidence="1" id="KW-1133">Transmembrane helix</keyword>
<dbReference type="CDD" id="cd15787">
    <property type="entry name" value="YycH_N"/>
    <property type="match status" value="1"/>
</dbReference>
<dbReference type="RefSeq" id="WP_155224769.1">
    <property type="nucleotide sequence ID" value="NZ_CP046246.1"/>
</dbReference>
<dbReference type="EMBL" id="CP046246">
    <property type="protein sequence ID" value="QGP77359.1"/>
    <property type="molecule type" value="Genomic_DNA"/>
</dbReference>